<name>A0A0A5G6T0_9BACI</name>
<dbReference type="InterPro" id="IPR036625">
    <property type="entry name" value="E3-bd_dom_sf"/>
</dbReference>
<dbReference type="Gene3D" id="4.10.320.10">
    <property type="entry name" value="E3-binding domain"/>
    <property type="match status" value="1"/>
</dbReference>
<comment type="caution">
    <text evidence="9">The sequence shown here is derived from an EMBL/GenBank/DDBJ whole genome shotgun (WGS) entry which is preliminary data.</text>
</comment>
<keyword evidence="3 6" id="KW-0808">Transferase</keyword>
<gene>
    <name evidence="9" type="ORF">N784_03190</name>
</gene>
<dbReference type="PROSITE" id="PS50968">
    <property type="entry name" value="BIOTINYL_LIPOYL"/>
    <property type="match status" value="1"/>
</dbReference>
<keyword evidence="5 6" id="KW-0012">Acyltransferase</keyword>
<dbReference type="eggNOG" id="COG0508">
    <property type="taxonomic scope" value="Bacteria"/>
</dbReference>
<reference evidence="9 10" key="1">
    <citation type="submission" date="2013-08" db="EMBL/GenBank/DDBJ databases">
        <authorList>
            <person name="Huang J."/>
            <person name="Wang G."/>
        </authorList>
    </citation>
    <scope>NUCLEOTIDE SEQUENCE [LARGE SCALE GENOMIC DNA]</scope>
    <source>
        <strain evidence="9 10">JSM 072002</strain>
    </source>
</reference>
<organism evidence="9 10">
    <name type="scientific">Pontibacillus litoralis JSM 072002</name>
    <dbReference type="NCBI Taxonomy" id="1385512"/>
    <lineage>
        <taxon>Bacteria</taxon>
        <taxon>Bacillati</taxon>
        <taxon>Bacillota</taxon>
        <taxon>Bacilli</taxon>
        <taxon>Bacillales</taxon>
        <taxon>Bacillaceae</taxon>
        <taxon>Pontibacillus</taxon>
    </lineage>
</organism>
<comment type="cofactor">
    <cofactor evidence="1 6">
        <name>(R)-lipoate</name>
        <dbReference type="ChEBI" id="CHEBI:83088"/>
    </cofactor>
</comment>
<dbReference type="PANTHER" id="PTHR43178">
    <property type="entry name" value="DIHYDROLIPOAMIDE ACETYLTRANSFERASE COMPONENT OF PYRUVATE DEHYDROGENASE COMPLEX"/>
    <property type="match status" value="1"/>
</dbReference>
<dbReference type="EMBL" id="AVPG01000010">
    <property type="protein sequence ID" value="KGX86873.1"/>
    <property type="molecule type" value="Genomic_DNA"/>
</dbReference>
<evidence type="ECO:0000256" key="2">
    <source>
        <dbReference type="ARBA" id="ARBA00007317"/>
    </source>
</evidence>
<evidence type="ECO:0000256" key="3">
    <source>
        <dbReference type="ARBA" id="ARBA00022679"/>
    </source>
</evidence>
<dbReference type="EC" id="2.3.1.-" evidence="6"/>
<dbReference type="GO" id="GO:0005737">
    <property type="term" value="C:cytoplasm"/>
    <property type="evidence" value="ECO:0007669"/>
    <property type="project" value="TreeGrafter"/>
</dbReference>
<dbReference type="GO" id="GO:0031405">
    <property type="term" value="F:lipoic acid binding"/>
    <property type="evidence" value="ECO:0007669"/>
    <property type="project" value="TreeGrafter"/>
</dbReference>
<dbReference type="PROSITE" id="PS51826">
    <property type="entry name" value="PSBD"/>
    <property type="match status" value="1"/>
</dbReference>
<feature type="domain" description="Lipoyl-binding" evidence="7">
    <location>
        <begin position="1"/>
        <end position="76"/>
    </location>
</feature>
<dbReference type="Pfam" id="PF00364">
    <property type="entry name" value="Biotin_lipoyl"/>
    <property type="match status" value="1"/>
</dbReference>
<dbReference type="InterPro" id="IPR000089">
    <property type="entry name" value="Biotin_lipoyl"/>
</dbReference>
<evidence type="ECO:0000313" key="9">
    <source>
        <dbReference type="EMBL" id="KGX86873.1"/>
    </source>
</evidence>
<dbReference type="InterPro" id="IPR004167">
    <property type="entry name" value="PSBD"/>
</dbReference>
<comment type="similarity">
    <text evidence="2 6">Belongs to the 2-oxoacid dehydrogenase family.</text>
</comment>
<evidence type="ECO:0000259" key="7">
    <source>
        <dbReference type="PROSITE" id="PS50968"/>
    </source>
</evidence>
<dbReference type="Proteomes" id="UP000030401">
    <property type="component" value="Unassembled WGS sequence"/>
</dbReference>
<dbReference type="SUPFAM" id="SSF51230">
    <property type="entry name" value="Single hybrid motif"/>
    <property type="match status" value="1"/>
</dbReference>
<evidence type="ECO:0000313" key="10">
    <source>
        <dbReference type="Proteomes" id="UP000030401"/>
    </source>
</evidence>
<dbReference type="Pfam" id="PF02817">
    <property type="entry name" value="E3_binding"/>
    <property type="match status" value="1"/>
</dbReference>
<dbReference type="CDD" id="cd06849">
    <property type="entry name" value="lipoyl_domain"/>
    <property type="match status" value="1"/>
</dbReference>
<protein>
    <recommendedName>
        <fullName evidence="6">Dihydrolipoamide acetyltransferase component of pyruvate dehydrogenase complex</fullName>
        <ecNumber evidence="6">2.3.1.-</ecNumber>
    </recommendedName>
</protein>
<dbReference type="InterPro" id="IPR001078">
    <property type="entry name" value="2-oxoacid_DH_actylTfrase"/>
</dbReference>
<dbReference type="PANTHER" id="PTHR43178:SF5">
    <property type="entry name" value="LIPOAMIDE ACYLTRANSFERASE COMPONENT OF BRANCHED-CHAIN ALPHA-KETO ACID DEHYDROGENASE COMPLEX, MITOCHONDRIAL"/>
    <property type="match status" value="1"/>
</dbReference>
<dbReference type="InterPro" id="IPR050743">
    <property type="entry name" value="2-oxoacid_DH_E2_comp"/>
</dbReference>
<dbReference type="AlphaFoldDB" id="A0A0A5G6T0"/>
<dbReference type="SUPFAM" id="SSF52777">
    <property type="entry name" value="CoA-dependent acyltransferases"/>
    <property type="match status" value="1"/>
</dbReference>
<dbReference type="OrthoDB" id="9805770at2"/>
<accession>A0A0A5G6T0</accession>
<keyword evidence="4 6" id="KW-0450">Lipoyl</keyword>
<evidence type="ECO:0000259" key="8">
    <source>
        <dbReference type="PROSITE" id="PS51826"/>
    </source>
</evidence>
<dbReference type="RefSeq" id="WP_036833996.1">
    <property type="nucleotide sequence ID" value="NZ_AVPG01000010.1"/>
</dbReference>
<dbReference type="Pfam" id="PF00198">
    <property type="entry name" value="2-oxoacid_dh"/>
    <property type="match status" value="1"/>
</dbReference>
<dbReference type="FunFam" id="3.30.559.10:FF:000007">
    <property type="entry name" value="Dihydrolipoamide acetyltransferase component of pyruvate dehydrogenase complex"/>
    <property type="match status" value="1"/>
</dbReference>
<dbReference type="InterPro" id="IPR011053">
    <property type="entry name" value="Single_hybrid_motif"/>
</dbReference>
<dbReference type="STRING" id="1385512.N784_03190"/>
<sequence length="400" mass="44636">MEVKLHDIGEGMTEAEIVHYFVQPGDAVVVDQPLVEVQTDKMTAELPAPANGTIEDVLVKVGETIKVGTTVLSMITTSQPTSAVSEEKESTIEQQWQAKTFRIEKRKQPILASPYTRKMAREQGVNIEEIKGTGPAGRIVDEDVYAYVQKEKESLLQENSPTQQVMKQEKEIHIIPFKGRRKQIAKKMKQSLHTIAHCSHFEEVDVTNVLQWKEQSKQAGKNVSLTAYFVKAVSLALKDYPIFNATLNEEKEQIEVQTSHHIGLATNTEEGVIVPVLKHVEHKSLLTIQAEMRALTEKALHHTLSREEITGGSFTISNVGPLQGSIGATPIIHHPQTGIMAFHKTKKRPAVVEDEIVIRSMMNVSMTFDHRVADGATAVQFTNRLVELIEHPNLLTLELV</sequence>
<dbReference type="SUPFAM" id="SSF47005">
    <property type="entry name" value="Peripheral subunit-binding domain of 2-oxo acid dehydrogenase complex"/>
    <property type="match status" value="1"/>
</dbReference>
<evidence type="ECO:0000256" key="5">
    <source>
        <dbReference type="ARBA" id="ARBA00023315"/>
    </source>
</evidence>
<dbReference type="Gene3D" id="2.40.50.100">
    <property type="match status" value="1"/>
</dbReference>
<dbReference type="Gene3D" id="3.30.559.10">
    <property type="entry name" value="Chloramphenicol acetyltransferase-like domain"/>
    <property type="match status" value="1"/>
</dbReference>
<keyword evidence="10" id="KW-1185">Reference proteome</keyword>
<evidence type="ECO:0000256" key="4">
    <source>
        <dbReference type="ARBA" id="ARBA00022823"/>
    </source>
</evidence>
<feature type="domain" description="Peripheral subunit-binding (PSBD)" evidence="8">
    <location>
        <begin position="111"/>
        <end position="148"/>
    </location>
</feature>
<evidence type="ECO:0000256" key="1">
    <source>
        <dbReference type="ARBA" id="ARBA00001938"/>
    </source>
</evidence>
<evidence type="ECO:0000256" key="6">
    <source>
        <dbReference type="RuleBase" id="RU003423"/>
    </source>
</evidence>
<proteinExistence type="inferred from homology"/>
<dbReference type="GO" id="GO:0016407">
    <property type="term" value="F:acetyltransferase activity"/>
    <property type="evidence" value="ECO:0007669"/>
    <property type="project" value="TreeGrafter"/>
</dbReference>
<dbReference type="InterPro" id="IPR023213">
    <property type="entry name" value="CAT-like_dom_sf"/>
</dbReference>